<reference evidence="4 5" key="1">
    <citation type="submission" date="2020-10" db="EMBL/GenBank/DDBJ databases">
        <title>Connecting structure to function with the recovery of over 1000 high-quality activated sludge metagenome-assembled genomes encoding full-length rRNA genes using long-read sequencing.</title>
        <authorList>
            <person name="Singleton C.M."/>
            <person name="Petriglieri F."/>
            <person name="Kristensen J.M."/>
            <person name="Kirkegaard R.H."/>
            <person name="Michaelsen T.Y."/>
            <person name="Andersen M.H."/>
            <person name="Karst S.M."/>
            <person name="Dueholm M.S."/>
            <person name="Nielsen P.H."/>
            <person name="Albertsen M."/>
        </authorList>
    </citation>
    <scope>NUCLEOTIDE SEQUENCE [LARGE SCALE GENOMIC DNA]</scope>
    <source>
        <strain evidence="4">OdNE_18-Q3-R46-58_MAXAC.008</strain>
    </source>
</reference>
<gene>
    <name evidence="4" type="ORF">IPN91_14200</name>
</gene>
<comment type="caution">
    <text evidence="4">The sequence shown here is derived from an EMBL/GenBank/DDBJ whole genome shotgun (WGS) entry which is preliminary data.</text>
</comment>
<dbReference type="GO" id="GO:0016818">
    <property type="term" value="F:hydrolase activity, acting on acid anhydrides, in phosphorus-containing anhydrides"/>
    <property type="evidence" value="ECO:0007669"/>
    <property type="project" value="InterPro"/>
</dbReference>
<accession>A0A936F4L9</accession>
<organism evidence="4 5">
    <name type="scientific">Candidatus Geothrix odensensis</name>
    <dbReference type="NCBI Taxonomy" id="2954440"/>
    <lineage>
        <taxon>Bacteria</taxon>
        <taxon>Pseudomonadati</taxon>
        <taxon>Acidobacteriota</taxon>
        <taxon>Holophagae</taxon>
        <taxon>Holophagales</taxon>
        <taxon>Holophagaceae</taxon>
        <taxon>Geothrix</taxon>
    </lineage>
</organism>
<protein>
    <recommendedName>
        <fullName evidence="3">ATP-dependent helicase C-terminal domain-containing protein</fullName>
    </recommendedName>
</protein>
<dbReference type="GO" id="GO:0005524">
    <property type="term" value="F:ATP binding"/>
    <property type="evidence" value="ECO:0007669"/>
    <property type="project" value="InterPro"/>
</dbReference>
<sequence length="280" mass="30699">MDVRPFFHQHVRRAASSVLLTSATLRDGRGFNSLGLRLGLASPRWKWPKGVETPSTSTRGLLFVPPDLPERRPGPGRRRGRSRLGGSLPQGPMERMLRASRGRGPAALHQPQDAGGLPPRLEAALPEITFFVQGDGLSRTQLLDRFRATPSAALLGLASFWQGVDLPGEALSLVIVSALPFAPPDDPVLQARIREADAQREGLGFIGIQVPQMTLKLKQGIGRLIRTRADRGVVAVLDPRLMLPSEDRLGKRYAAQVRAALPPFPLTRDWERVTTFLESL</sequence>
<dbReference type="Gene3D" id="3.40.50.300">
    <property type="entry name" value="P-loop containing nucleotide triphosphate hydrolases"/>
    <property type="match status" value="1"/>
</dbReference>
<dbReference type="AlphaFoldDB" id="A0A936F4L9"/>
<evidence type="ECO:0000313" key="4">
    <source>
        <dbReference type="EMBL" id="MBK8573736.1"/>
    </source>
</evidence>
<dbReference type="Pfam" id="PF13307">
    <property type="entry name" value="Helicase_C_2"/>
    <property type="match status" value="1"/>
</dbReference>
<dbReference type="InterPro" id="IPR045028">
    <property type="entry name" value="DinG/Rad3-like"/>
</dbReference>
<evidence type="ECO:0000259" key="3">
    <source>
        <dbReference type="SMART" id="SM00491"/>
    </source>
</evidence>
<proteinExistence type="inferred from homology"/>
<evidence type="ECO:0000313" key="5">
    <source>
        <dbReference type="Proteomes" id="UP000709959"/>
    </source>
</evidence>
<evidence type="ECO:0000256" key="1">
    <source>
        <dbReference type="ARBA" id="ARBA00038058"/>
    </source>
</evidence>
<dbReference type="SMART" id="SM00491">
    <property type="entry name" value="HELICc2"/>
    <property type="match status" value="1"/>
</dbReference>
<dbReference type="GO" id="GO:0006139">
    <property type="term" value="P:nucleobase-containing compound metabolic process"/>
    <property type="evidence" value="ECO:0007669"/>
    <property type="project" value="InterPro"/>
</dbReference>
<comment type="similarity">
    <text evidence="1">Belongs to the helicase family. DinG subfamily.</text>
</comment>
<dbReference type="PANTHER" id="PTHR11472">
    <property type="entry name" value="DNA REPAIR DEAD HELICASE RAD3/XP-D SUBFAMILY MEMBER"/>
    <property type="match status" value="1"/>
</dbReference>
<name>A0A936F4L9_9BACT</name>
<feature type="domain" description="ATP-dependent helicase C-terminal" evidence="3">
    <location>
        <begin position="118"/>
        <end position="243"/>
    </location>
</feature>
<dbReference type="EMBL" id="JADKCH010000030">
    <property type="protein sequence ID" value="MBK8573736.1"/>
    <property type="molecule type" value="Genomic_DNA"/>
</dbReference>
<feature type="region of interest" description="Disordered" evidence="2">
    <location>
        <begin position="49"/>
        <end position="93"/>
    </location>
</feature>
<dbReference type="InterPro" id="IPR027417">
    <property type="entry name" value="P-loop_NTPase"/>
</dbReference>
<evidence type="ECO:0000256" key="2">
    <source>
        <dbReference type="SAM" id="MobiDB-lite"/>
    </source>
</evidence>
<dbReference type="Proteomes" id="UP000709959">
    <property type="component" value="Unassembled WGS sequence"/>
</dbReference>
<dbReference type="PANTHER" id="PTHR11472:SF34">
    <property type="entry name" value="REGULATOR OF TELOMERE ELONGATION HELICASE 1"/>
    <property type="match status" value="1"/>
</dbReference>
<dbReference type="InterPro" id="IPR006555">
    <property type="entry name" value="ATP-dep_Helicase_C"/>
</dbReference>
<dbReference type="GO" id="GO:0003678">
    <property type="term" value="F:DNA helicase activity"/>
    <property type="evidence" value="ECO:0007669"/>
    <property type="project" value="TreeGrafter"/>
</dbReference>
<dbReference type="GO" id="GO:0003676">
    <property type="term" value="F:nucleic acid binding"/>
    <property type="evidence" value="ECO:0007669"/>
    <property type="project" value="InterPro"/>
</dbReference>